<dbReference type="AlphaFoldDB" id="A0AAU7UW10"/>
<organism evidence="1">
    <name type="scientific">Rhodococcus sp. D-6</name>
    <dbReference type="NCBI Taxonomy" id="1387842"/>
    <lineage>
        <taxon>Bacteria</taxon>
        <taxon>Bacillati</taxon>
        <taxon>Actinomycetota</taxon>
        <taxon>Actinomycetes</taxon>
        <taxon>Mycobacteriales</taxon>
        <taxon>Nocardiaceae</taxon>
        <taxon>Rhodococcus</taxon>
    </lineage>
</organism>
<dbReference type="EMBL" id="CP132970">
    <property type="protein sequence ID" value="XBW03991.1"/>
    <property type="molecule type" value="Genomic_DNA"/>
</dbReference>
<accession>A0AAU7UW10</accession>
<dbReference type="KEGG" id="rhox:RBB84_22555"/>
<reference evidence="1" key="1">
    <citation type="submission" date="2023-08" db="EMBL/GenBank/DDBJ databases">
        <title>The novel hydrolase IpcH responsible for the initial isoprocarb degradation step in Rhodococcus sp. D-6.</title>
        <authorList>
            <person name="Zhu Q."/>
        </authorList>
    </citation>
    <scope>NUCLEOTIDE SEQUENCE</scope>
    <source>
        <strain evidence="1">D-6</strain>
    </source>
</reference>
<gene>
    <name evidence="1" type="ORF">RBB84_22555</name>
</gene>
<dbReference type="RefSeq" id="WP_331712479.1">
    <property type="nucleotide sequence ID" value="NZ_CP132970.1"/>
</dbReference>
<name>A0AAU7UW10_9NOCA</name>
<protein>
    <recommendedName>
        <fullName evidence="2">C2H2-type domain-containing protein</fullName>
    </recommendedName>
</protein>
<evidence type="ECO:0000313" key="1">
    <source>
        <dbReference type="EMBL" id="XBW03991.1"/>
    </source>
</evidence>
<sequence>MDAHTRAPRVHLCRLSPRRDALDSYFALDHIADAAHPLWEMPAQYESGDTVIIVVPAREPMILNIETLTSSSADRGCDTEDSAGAETDGISVPAIEQRMGEPMPTAPATLDPDYAQRWMAAYDAERSEPTPWQLRDTTGCAATRLQHDDAGVDIVGAAQCLCCDTGPSAAVSGHESPSVLEVHLCNDEDAADMGMFPRPGLAVRVCARCHAQLHEPYGPTVMDILFVQRPPCPECSRHQALRLMWGMPPTPPPPGTIAAGCTPGDDGALPDYRCRHCGHTWSVGPEPQHLEEHWSEMAGWLVESMTDKPVGFVLDLGPRDYSDGGEDEQVVCAQIQVLDNDVMLLRRSTVELGHLLLADYSTAGVVLDRWYFDNHFDDCTDGYFFSRDLDLIATTCVAWFRDNWGIASVDDIGCSYRFADTLLPPPDLRGTDDDRGDKFFTEPH</sequence>
<proteinExistence type="predicted"/>
<evidence type="ECO:0008006" key="2">
    <source>
        <dbReference type="Google" id="ProtNLM"/>
    </source>
</evidence>